<dbReference type="RefSeq" id="WP_072858318.1">
    <property type="nucleotide sequence ID" value="NZ_FQUE01000009.1"/>
</dbReference>
<sequence>MSEARTLIHPGPVAAARMTAVPCFATRRRVTLRAGLTLLEAMVNAVGAWGAWFDLRNVPVRTLSFVRPAPANDAAHVAWYSDTTVLEHARVVVAGAHLGWRDGSPFAHVHGQWTAQDGRVHAGHLLAEVTVLGADHEVDVWTLSGARMESGYDEETGFTLFVPKPTQPVMRPNAVLSCVKPNEVIDDAIRTIGAGASRVTVKGLGSLVGTALEGQAGLDDHATEVLLTGGAPSVLDVVSVGFDGPPVAGALVPGANRVCVTFELLVLLD</sequence>
<name>A0A1M5D8D0_LOKAT</name>
<evidence type="ECO:0000313" key="1">
    <source>
        <dbReference type="EMBL" id="SHF63283.1"/>
    </source>
</evidence>
<protein>
    <recommendedName>
        <fullName evidence="3">PPC domain-containing protein</fullName>
    </recommendedName>
</protein>
<dbReference type="Gene3D" id="3.30.1330.80">
    <property type="entry name" value="Hypothetical protein, similar to alpha- acetolactate decarboxylase, domain 2"/>
    <property type="match status" value="1"/>
</dbReference>
<dbReference type="Proteomes" id="UP000183987">
    <property type="component" value="Unassembled WGS sequence"/>
</dbReference>
<reference evidence="2" key="1">
    <citation type="submission" date="2016-11" db="EMBL/GenBank/DDBJ databases">
        <authorList>
            <person name="Varghese N."/>
            <person name="Submissions S."/>
        </authorList>
    </citation>
    <scope>NUCLEOTIDE SEQUENCE [LARGE SCALE GENOMIC DNA]</scope>
    <source>
        <strain evidence="2">DSM 29326</strain>
    </source>
</reference>
<dbReference type="EMBL" id="FQUE01000009">
    <property type="protein sequence ID" value="SHF63283.1"/>
    <property type="molecule type" value="Genomic_DNA"/>
</dbReference>
<dbReference type="AlphaFoldDB" id="A0A1M5D8D0"/>
<accession>A0A1M5D8D0</accession>
<dbReference type="STRING" id="366533.SAMN05444339_10973"/>
<evidence type="ECO:0008006" key="3">
    <source>
        <dbReference type="Google" id="ProtNLM"/>
    </source>
</evidence>
<gene>
    <name evidence="1" type="ORF">SAMN05444339_10973</name>
</gene>
<evidence type="ECO:0000313" key="2">
    <source>
        <dbReference type="Proteomes" id="UP000183987"/>
    </source>
</evidence>
<keyword evidence="2" id="KW-1185">Reference proteome</keyword>
<proteinExistence type="predicted"/>
<dbReference type="SUPFAM" id="SSF117856">
    <property type="entry name" value="AF0104/ALDC/Ptd012-like"/>
    <property type="match status" value="1"/>
</dbReference>
<organism evidence="1 2">
    <name type="scientific">Loktanella atrilutea</name>
    <dbReference type="NCBI Taxonomy" id="366533"/>
    <lineage>
        <taxon>Bacteria</taxon>
        <taxon>Pseudomonadati</taxon>
        <taxon>Pseudomonadota</taxon>
        <taxon>Alphaproteobacteria</taxon>
        <taxon>Rhodobacterales</taxon>
        <taxon>Roseobacteraceae</taxon>
        <taxon>Loktanella</taxon>
    </lineage>
</organism>